<dbReference type="Pfam" id="PF00664">
    <property type="entry name" value="ABC_membrane"/>
    <property type="match status" value="1"/>
</dbReference>
<reference evidence="11 12" key="1">
    <citation type="submission" date="2017-03" db="EMBL/GenBank/DDBJ databases">
        <title>Genome of the blue death feigning beetle - Asbolus verrucosus.</title>
        <authorList>
            <person name="Rider S.D."/>
        </authorList>
    </citation>
    <scope>NUCLEOTIDE SEQUENCE [LARGE SCALE GENOMIC DNA]</scope>
    <source>
        <strain evidence="11">Butters</strain>
        <tissue evidence="11">Head and leg muscle</tissue>
    </source>
</reference>
<dbReference type="InterPro" id="IPR017871">
    <property type="entry name" value="ABC_transporter-like_CS"/>
</dbReference>
<dbReference type="Gene3D" id="3.40.50.300">
    <property type="entry name" value="P-loop containing nucleotide triphosphate hydrolases"/>
    <property type="match status" value="1"/>
</dbReference>
<evidence type="ECO:0000256" key="8">
    <source>
        <dbReference type="SAM" id="Phobius"/>
    </source>
</evidence>
<evidence type="ECO:0000313" key="11">
    <source>
        <dbReference type="EMBL" id="RZC22691.1"/>
    </source>
</evidence>
<dbReference type="Proteomes" id="UP000292052">
    <property type="component" value="Unassembled WGS sequence"/>
</dbReference>
<accession>A0A482VGB3</accession>
<proteinExistence type="predicted"/>
<dbReference type="EMBL" id="QDEB01103485">
    <property type="protein sequence ID" value="RZC22691.1"/>
    <property type="molecule type" value="Genomic_DNA"/>
</dbReference>
<dbReference type="FunFam" id="3.40.50.300:FF:000482">
    <property type="entry name" value="Multidrug resistance-associated protein member 4"/>
    <property type="match status" value="1"/>
</dbReference>
<dbReference type="GO" id="GO:0016020">
    <property type="term" value="C:membrane"/>
    <property type="evidence" value="ECO:0007669"/>
    <property type="project" value="UniProtKB-SubCell"/>
</dbReference>
<dbReference type="PROSITE" id="PS50929">
    <property type="entry name" value="ABC_TM1F"/>
    <property type="match status" value="1"/>
</dbReference>
<dbReference type="PANTHER" id="PTHR24223:SF448">
    <property type="entry name" value="FI20146P1-RELATED"/>
    <property type="match status" value="1"/>
</dbReference>
<dbReference type="AlphaFoldDB" id="A0A482VGB3"/>
<dbReference type="SUPFAM" id="SSF52540">
    <property type="entry name" value="P-loop containing nucleoside triphosphate hydrolases"/>
    <property type="match status" value="1"/>
</dbReference>
<dbReference type="GO" id="GO:0140359">
    <property type="term" value="F:ABC-type transporter activity"/>
    <property type="evidence" value="ECO:0007669"/>
    <property type="project" value="InterPro"/>
</dbReference>
<feature type="domain" description="ABC transporter" evidence="9">
    <location>
        <begin position="305"/>
        <end position="527"/>
    </location>
</feature>
<evidence type="ECO:0000259" key="9">
    <source>
        <dbReference type="PROSITE" id="PS50893"/>
    </source>
</evidence>
<dbReference type="GO" id="GO:0016887">
    <property type="term" value="F:ATP hydrolysis activity"/>
    <property type="evidence" value="ECO:0007669"/>
    <property type="project" value="InterPro"/>
</dbReference>
<dbReference type="SUPFAM" id="SSF90123">
    <property type="entry name" value="ABC transporter transmembrane region"/>
    <property type="match status" value="1"/>
</dbReference>
<keyword evidence="4" id="KW-0547">Nucleotide-binding</keyword>
<dbReference type="FunFam" id="1.20.1560.10:FF:000026">
    <property type="entry name" value="Multidrug resistance-associated protein lethal(2)03659"/>
    <property type="match status" value="1"/>
</dbReference>
<evidence type="ECO:0000256" key="3">
    <source>
        <dbReference type="ARBA" id="ARBA00022692"/>
    </source>
</evidence>
<dbReference type="PANTHER" id="PTHR24223">
    <property type="entry name" value="ATP-BINDING CASSETTE SUB-FAMILY C"/>
    <property type="match status" value="1"/>
</dbReference>
<evidence type="ECO:0000313" key="12">
    <source>
        <dbReference type="Proteomes" id="UP000292052"/>
    </source>
</evidence>
<evidence type="ECO:0000256" key="2">
    <source>
        <dbReference type="ARBA" id="ARBA00022448"/>
    </source>
</evidence>
<dbReference type="InterPro" id="IPR036640">
    <property type="entry name" value="ABC1_TM_sf"/>
</dbReference>
<evidence type="ECO:0000256" key="7">
    <source>
        <dbReference type="ARBA" id="ARBA00023136"/>
    </source>
</evidence>
<dbReference type="CDD" id="cd18579">
    <property type="entry name" value="ABC_6TM_ABCC_D1"/>
    <property type="match status" value="1"/>
</dbReference>
<dbReference type="Pfam" id="PF00005">
    <property type="entry name" value="ABC_tran"/>
    <property type="match status" value="1"/>
</dbReference>
<evidence type="ECO:0000256" key="4">
    <source>
        <dbReference type="ARBA" id="ARBA00022741"/>
    </source>
</evidence>
<dbReference type="InterPro" id="IPR003593">
    <property type="entry name" value="AAA+_ATPase"/>
</dbReference>
<dbReference type="InterPro" id="IPR011527">
    <property type="entry name" value="ABC1_TM_dom"/>
</dbReference>
<feature type="transmembrane region" description="Helical" evidence="8">
    <location>
        <begin position="567"/>
        <end position="588"/>
    </location>
</feature>
<dbReference type="PROSITE" id="PS00211">
    <property type="entry name" value="ABC_TRANSPORTER_1"/>
    <property type="match status" value="1"/>
</dbReference>
<dbReference type="InterPro" id="IPR027417">
    <property type="entry name" value="P-loop_NTPase"/>
</dbReference>
<keyword evidence="12" id="KW-1185">Reference proteome</keyword>
<gene>
    <name evidence="11" type="ORF">BDFB_005731</name>
</gene>
<evidence type="ECO:0000259" key="10">
    <source>
        <dbReference type="PROSITE" id="PS50929"/>
    </source>
</evidence>
<feature type="transmembrane region" description="Helical" evidence="8">
    <location>
        <begin position="30"/>
        <end position="53"/>
    </location>
</feature>
<evidence type="ECO:0000256" key="5">
    <source>
        <dbReference type="ARBA" id="ARBA00022840"/>
    </source>
</evidence>
<evidence type="ECO:0000256" key="6">
    <source>
        <dbReference type="ARBA" id="ARBA00022989"/>
    </source>
</evidence>
<dbReference type="STRING" id="1661398.A0A482VGB3"/>
<feature type="transmembrane region" description="Helical" evidence="8">
    <location>
        <begin position="222"/>
        <end position="238"/>
    </location>
</feature>
<dbReference type="InterPro" id="IPR044746">
    <property type="entry name" value="ABCC_6TM_D1"/>
</dbReference>
<dbReference type="PROSITE" id="PS50893">
    <property type="entry name" value="ABC_TRANSPORTER_2"/>
    <property type="match status" value="1"/>
</dbReference>
<dbReference type="OrthoDB" id="6500128at2759"/>
<name>A0A482VGB3_ASBVE</name>
<feature type="transmembrane region" description="Helical" evidence="8">
    <location>
        <begin position="110"/>
        <end position="129"/>
    </location>
</feature>
<dbReference type="SMART" id="SM00382">
    <property type="entry name" value="AAA"/>
    <property type="match status" value="1"/>
</dbReference>
<feature type="domain" description="ABC transmembrane type-1" evidence="10">
    <location>
        <begin position="5"/>
        <end position="240"/>
    </location>
</feature>
<keyword evidence="3 8" id="KW-0812">Transmembrane</keyword>
<keyword evidence="5" id="KW-0067">ATP-binding</keyword>
<feature type="transmembrane region" description="Helical" evidence="8">
    <location>
        <begin position="135"/>
        <end position="151"/>
    </location>
</feature>
<keyword evidence="7 8" id="KW-0472">Membrane</keyword>
<comment type="subcellular location">
    <subcellularLocation>
        <location evidence="1">Membrane</location>
        <topology evidence="1">Multi-pass membrane protein</topology>
    </subcellularLocation>
</comment>
<dbReference type="InterPro" id="IPR003439">
    <property type="entry name" value="ABC_transporter-like_ATP-bd"/>
</dbReference>
<keyword evidence="6 8" id="KW-1133">Transmembrane helix</keyword>
<organism evidence="11 12">
    <name type="scientific">Asbolus verrucosus</name>
    <name type="common">Desert ironclad beetle</name>
    <dbReference type="NCBI Taxonomy" id="1661398"/>
    <lineage>
        <taxon>Eukaryota</taxon>
        <taxon>Metazoa</taxon>
        <taxon>Ecdysozoa</taxon>
        <taxon>Arthropoda</taxon>
        <taxon>Hexapoda</taxon>
        <taxon>Insecta</taxon>
        <taxon>Pterygota</taxon>
        <taxon>Neoptera</taxon>
        <taxon>Endopterygota</taxon>
        <taxon>Coleoptera</taxon>
        <taxon>Polyphaga</taxon>
        <taxon>Cucujiformia</taxon>
        <taxon>Tenebrionidae</taxon>
        <taxon>Pimeliinae</taxon>
        <taxon>Asbolus</taxon>
    </lineage>
</organism>
<protein>
    <submittedName>
        <fullName evidence="11">ABC tran domain containing protein</fullName>
    </submittedName>
</protein>
<keyword evidence="2" id="KW-0813">Transport</keyword>
<sequence length="603" mass="69043">MKIFLCRLSQPIFIWKLLTIKENNLRETEAYVYGSLLVISSFANAILYNWYIFNLRNLSMKVRIACSSLIYRKSLKLNKNNISKTATGQIVNLLSNDLSRFDKLFLQIHYLWAAPLEALIILCLLYVMLDPKGTLGISLFFAFIPIQLYMGKKYSDFRLETAIKTDERVRLINEILSGIQVIKMYTWEKIFIKFTNSIRKQEIRYIRKTSYLKALQNAFNKFLSKGALFLCVMVYIFTGNRLQSQYVFVIKSFYNLLQNNMTTNFPEAIKNIAEASVSVKRIEQFLLYNEIKHNKIQEMQPKKGVYLEKISARWSSAVSDTLSEISFEATLGQLVTIVGTVGSGKTSLINVILHELPLAKGRINIAGNISYASQEPWLFGGTIKQNILFGQPLDDVKYEEVVNVCALNHDFELLPYGDNSIVGDRGITLSGGQKARINLARAVYRNADIYLLDDPLSAVDASVGKQLFNECILNYLKNKCVVLVTHQLQYLKKSDIIYLLKNGKIIASGNYEHIRNCGEDFARLLNKEVEYEDNSTDNAMNQKLLNQKEEKQFYENRSFGTIPLKVYFSYLLSGGWCASSVIVIMFIVSQSLLSGVDYFESYW</sequence>
<dbReference type="InterPro" id="IPR050173">
    <property type="entry name" value="ABC_transporter_C-like"/>
</dbReference>
<dbReference type="GO" id="GO:0005524">
    <property type="term" value="F:ATP binding"/>
    <property type="evidence" value="ECO:0007669"/>
    <property type="project" value="UniProtKB-KW"/>
</dbReference>
<dbReference type="Gene3D" id="1.20.1560.10">
    <property type="entry name" value="ABC transporter type 1, transmembrane domain"/>
    <property type="match status" value="1"/>
</dbReference>
<comment type="caution">
    <text evidence="11">The sequence shown here is derived from an EMBL/GenBank/DDBJ whole genome shotgun (WGS) entry which is preliminary data.</text>
</comment>
<evidence type="ECO:0000256" key="1">
    <source>
        <dbReference type="ARBA" id="ARBA00004141"/>
    </source>
</evidence>
<dbReference type="CDD" id="cd03250">
    <property type="entry name" value="ABCC_MRP_domain1"/>
    <property type="match status" value="1"/>
</dbReference>